<dbReference type="InterPro" id="IPR042178">
    <property type="entry name" value="Serpin_sf_1"/>
</dbReference>
<dbReference type="EMBL" id="VTPC01007694">
    <property type="protein sequence ID" value="KAF2893751.1"/>
    <property type="molecule type" value="Genomic_DNA"/>
</dbReference>
<keyword evidence="3" id="KW-0722">Serine protease inhibitor</keyword>
<comment type="caution">
    <text evidence="6">The sequence shown here is derived from an EMBL/GenBank/DDBJ whole genome shotgun (WGS) entry which is preliminary data.</text>
</comment>
<dbReference type="Gene3D" id="3.30.497.10">
    <property type="entry name" value="Antithrombin, subunit I, domain 2"/>
    <property type="match status" value="1"/>
</dbReference>
<evidence type="ECO:0000313" key="7">
    <source>
        <dbReference type="Proteomes" id="UP000801492"/>
    </source>
</evidence>
<sequence>MAKLYGEIPQRVDLALLNGLTPEVSTTKSDNFLVRPFSIQSVFALVNGGARGNTAKKISNTLHIPECEDEVKELFIGLTKTLQANDQNIFSTANKIYLAHYFKIHNDYKTTAVDVFKADIQNINFSKTEEAVDEINRWVEEQTHNKIRKLANPDAIGPNTITVLINALYFQGKWVTEFHEPSKDLFRLNKKDSVSTNMMSVYKQFNYYDNSDLKTKFIELPYKREQVSLTIVLPYEFEGLAELEERISDVFHSQSYFPTFVSLTIPKFKLESLTHLKPVLKNMGIKDAFSGAANFSGIGETQEGLVISEVVQKTFIEVDKKGTTIAAATMVVMELQSHRLDDWIKMVVDHPFIFYLKHKVNGILFVGRYVKAAEAV</sequence>
<protein>
    <recommendedName>
        <fullName evidence="5">Serpin domain-containing protein</fullName>
    </recommendedName>
</protein>
<feature type="domain" description="Serpin" evidence="5">
    <location>
        <begin position="20"/>
        <end position="372"/>
    </location>
</feature>
<proteinExistence type="inferred from homology"/>
<dbReference type="AlphaFoldDB" id="A0A8K0CY70"/>
<evidence type="ECO:0000259" key="5">
    <source>
        <dbReference type="SMART" id="SM00093"/>
    </source>
</evidence>
<dbReference type="PANTHER" id="PTHR11461">
    <property type="entry name" value="SERINE PROTEASE INHIBITOR, SERPIN"/>
    <property type="match status" value="1"/>
</dbReference>
<dbReference type="PROSITE" id="PS00284">
    <property type="entry name" value="SERPIN"/>
    <property type="match status" value="1"/>
</dbReference>
<evidence type="ECO:0000256" key="3">
    <source>
        <dbReference type="ARBA" id="ARBA00022900"/>
    </source>
</evidence>
<dbReference type="Gene3D" id="2.30.39.10">
    <property type="entry name" value="Alpha-1-antitrypsin, domain 1"/>
    <property type="match status" value="1"/>
</dbReference>
<dbReference type="SUPFAM" id="SSF56574">
    <property type="entry name" value="Serpins"/>
    <property type="match status" value="1"/>
</dbReference>
<dbReference type="SMART" id="SM00093">
    <property type="entry name" value="SERPIN"/>
    <property type="match status" value="1"/>
</dbReference>
<comment type="similarity">
    <text evidence="1 4">Belongs to the serpin family.</text>
</comment>
<dbReference type="InterPro" id="IPR023796">
    <property type="entry name" value="Serpin_dom"/>
</dbReference>
<dbReference type="InterPro" id="IPR042185">
    <property type="entry name" value="Serpin_sf_2"/>
</dbReference>
<dbReference type="GO" id="GO:0004867">
    <property type="term" value="F:serine-type endopeptidase inhibitor activity"/>
    <property type="evidence" value="ECO:0007669"/>
    <property type="project" value="UniProtKB-KW"/>
</dbReference>
<evidence type="ECO:0000256" key="4">
    <source>
        <dbReference type="RuleBase" id="RU000411"/>
    </source>
</evidence>
<evidence type="ECO:0000313" key="6">
    <source>
        <dbReference type="EMBL" id="KAF2893751.1"/>
    </source>
</evidence>
<dbReference type="Proteomes" id="UP000801492">
    <property type="component" value="Unassembled WGS sequence"/>
</dbReference>
<dbReference type="InterPro" id="IPR036186">
    <property type="entry name" value="Serpin_sf"/>
</dbReference>
<evidence type="ECO:0000256" key="2">
    <source>
        <dbReference type="ARBA" id="ARBA00022690"/>
    </source>
</evidence>
<dbReference type="Pfam" id="PF00079">
    <property type="entry name" value="Serpin"/>
    <property type="match status" value="1"/>
</dbReference>
<accession>A0A8K0CY70</accession>
<organism evidence="6 7">
    <name type="scientific">Ignelater luminosus</name>
    <name type="common">Cucubano</name>
    <name type="synonym">Pyrophorus luminosus</name>
    <dbReference type="NCBI Taxonomy" id="2038154"/>
    <lineage>
        <taxon>Eukaryota</taxon>
        <taxon>Metazoa</taxon>
        <taxon>Ecdysozoa</taxon>
        <taxon>Arthropoda</taxon>
        <taxon>Hexapoda</taxon>
        <taxon>Insecta</taxon>
        <taxon>Pterygota</taxon>
        <taxon>Neoptera</taxon>
        <taxon>Endopterygota</taxon>
        <taxon>Coleoptera</taxon>
        <taxon>Polyphaga</taxon>
        <taxon>Elateriformia</taxon>
        <taxon>Elateroidea</taxon>
        <taxon>Elateridae</taxon>
        <taxon>Agrypninae</taxon>
        <taxon>Pyrophorini</taxon>
        <taxon>Ignelater</taxon>
    </lineage>
</organism>
<dbReference type="PANTHER" id="PTHR11461:SF211">
    <property type="entry name" value="GH10112P-RELATED"/>
    <property type="match status" value="1"/>
</dbReference>
<keyword evidence="7" id="KW-1185">Reference proteome</keyword>
<dbReference type="OrthoDB" id="9518664at2759"/>
<dbReference type="GO" id="GO:0005615">
    <property type="term" value="C:extracellular space"/>
    <property type="evidence" value="ECO:0007669"/>
    <property type="project" value="InterPro"/>
</dbReference>
<evidence type="ECO:0000256" key="1">
    <source>
        <dbReference type="ARBA" id="ARBA00009500"/>
    </source>
</evidence>
<keyword evidence="2" id="KW-0646">Protease inhibitor</keyword>
<dbReference type="InterPro" id="IPR000215">
    <property type="entry name" value="Serpin_fam"/>
</dbReference>
<gene>
    <name evidence="6" type="ORF">ILUMI_12424</name>
</gene>
<dbReference type="InterPro" id="IPR023795">
    <property type="entry name" value="Serpin_CS"/>
</dbReference>
<name>A0A8K0CY70_IGNLU</name>
<reference evidence="6" key="1">
    <citation type="submission" date="2019-08" db="EMBL/GenBank/DDBJ databases">
        <title>The genome of the North American firefly Photinus pyralis.</title>
        <authorList>
            <consortium name="Photinus pyralis genome working group"/>
            <person name="Fallon T.R."/>
            <person name="Sander Lower S.E."/>
            <person name="Weng J.-K."/>
        </authorList>
    </citation>
    <scope>NUCLEOTIDE SEQUENCE</scope>
    <source>
        <strain evidence="6">TRF0915ILg1</strain>
        <tissue evidence="6">Whole body</tissue>
    </source>
</reference>